<dbReference type="PANTHER" id="PTHR41291">
    <property type="entry name" value="DNA ALKYLATION REPAIR PROTEIN"/>
    <property type="match status" value="1"/>
</dbReference>
<dbReference type="InterPro" id="IPR016024">
    <property type="entry name" value="ARM-type_fold"/>
</dbReference>
<dbReference type="InterPro" id="IPR014825">
    <property type="entry name" value="DNA_alkylation"/>
</dbReference>
<evidence type="ECO:0008006" key="3">
    <source>
        <dbReference type="Google" id="ProtNLM"/>
    </source>
</evidence>
<sequence>MKLDQVLRELEARSDRRLIAVWQRIGMDIRHFYGVSQTQIAHLAKTIGKDHDLAGELWASGVHDARLLAVLIEDKTKITEGQVFLWLNDSDYWDLSDIVVKDLLVNLDIKFVIRVIKDSLKSDKEFVERASYIAIGELARRSNKIGSKEFDIYLNKIDRQVKKARNWVVEAMLFALVMIGMRNKTLNKKAIVVAKKISEADVVVEYGDAPRQTPNVYEYLTSREAQAKLGS</sequence>
<reference evidence="2" key="1">
    <citation type="submission" date="2017-09" db="EMBL/GenBank/DDBJ databases">
        <title>Depth-based differentiation of microbial function through sediment-hosted aquifers and enrichment of novel symbionts in the deep terrestrial subsurface.</title>
        <authorList>
            <person name="Probst A.J."/>
            <person name="Ladd B."/>
            <person name="Jarett J.K."/>
            <person name="Geller-Mcgrath D.E."/>
            <person name="Sieber C.M.K."/>
            <person name="Emerson J.B."/>
            <person name="Anantharaman K."/>
            <person name="Thomas B.C."/>
            <person name="Malmstrom R."/>
            <person name="Stieglmeier M."/>
            <person name="Klingl A."/>
            <person name="Woyke T."/>
            <person name="Ryan C.M."/>
            <person name="Banfield J.F."/>
        </authorList>
    </citation>
    <scope>NUCLEOTIDE SEQUENCE [LARGE SCALE GENOMIC DNA]</scope>
</reference>
<dbReference type="Gene3D" id="1.25.10.90">
    <property type="match status" value="1"/>
</dbReference>
<accession>A0A2H0UN95</accession>
<dbReference type="SUPFAM" id="SSF48371">
    <property type="entry name" value="ARM repeat"/>
    <property type="match status" value="1"/>
</dbReference>
<dbReference type="PANTHER" id="PTHR41291:SF1">
    <property type="entry name" value="DNA ALKYLATION REPAIR PROTEIN"/>
    <property type="match status" value="1"/>
</dbReference>
<gene>
    <name evidence="1" type="ORF">COU10_02215</name>
</gene>
<dbReference type="EMBL" id="PFBC01000035">
    <property type="protein sequence ID" value="PIR87884.1"/>
    <property type="molecule type" value="Genomic_DNA"/>
</dbReference>
<comment type="caution">
    <text evidence="1">The sequence shown here is derived from an EMBL/GenBank/DDBJ whole genome shotgun (WGS) entry which is preliminary data.</text>
</comment>
<dbReference type="AlphaFoldDB" id="A0A2H0UN95"/>
<protein>
    <recommendedName>
        <fullName evidence="3">DNA alkylation repair protein</fullName>
    </recommendedName>
</protein>
<dbReference type="Pfam" id="PF08713">
    <property type="entry name" value="DNA_alkylation"/>
    <property type="match status" value="1"/>
</dbReference>
<evidence type="ECO:0000313" key="1">
    <source>
        <dbReference type="EMBL" id="PIR87884.1"/>
    </source>
</evidence>
<organism evidence="1 2">
    <name type="scientific">Candidatus Harrisonbacteria bacterium CG10_big_fil_rev_8_21_14_0_10_45_28</name>
    <dbReference type="NCBI Taxonomy" id="1974586"/>
    <lineage>
        <taxon>Bacteria</taxon>
        <taxon>Candidatus Harrisoniibacteriota</taxon>
    </lineage>
</organism>
<dbReference type="Proteomes" id="UP000230903">
    <property type="component" value="Unassembled WGS sequence"/>
</dbReference>
<proteinExistence type="predicted"/>
<name>A0A2H0UN95_9BACT</name>
<evidence type="ECO:0000313" key="2">
    <source>
        <dbReference type="Proteomes" id="UP000230903"/>
    </source>
</evidence>